<dbReference type="Proteomes" id="UP000057609">
    <property type="component" value="Chromosome"/>
</dbReference>
<dbReference type="HOGENOM" id="CLU_046737_12_3_7"/>
<dbReference type="Gene3D" id="2.60.40.790">
    <property type="match status" value="1"/>
</dbReference>
<dbReference type="InterPro" id="IPR031107">
    <property type="entry name" value="Small_HSP"/>
</dbReference>
<evidence type="ECO:0000313" key="5">
    <source>
        <dbReference type="Proteomes" id="UP000057609"/>
    </source>
</evidence>
<protein>
    <submittedName>
        <fullName evidence="4">Molecular chaperone</fullName>
    </submittedName>
</protein>
<dbReference type="CDD" id="cd06464">
    <property type="entry name" value="ACD_sHsps-like"/>
    <property type="match status" value="1"/>
</dbReference>
<sequence length="150" mass="16901">MAVIPKEPLDWMTLLQLKVDEVFDLLARSDSGERLGECDFVPLVDIFETPDSFTIEVELPGFEGSEISLKLCCNMLIVEGTKRDDTREGVGYICLERHFGRFCRAIEVPPTVDLAGVRARYRQGVLTVVFPRLSDKGQIIREIPIEQGDV</sequence>
<keyword evidence="5" id="KW-1185">Reference proteome</keyword>
<comment type="similarity">
    <text evidence="1 2">Belongs to the small heat shock protein (HSP20) family.</text>
</comment>
<dbReference type="Pfam" id="PF00011">
    <property type="entry name" value="HSP20"/>
    <property type="match status" value="1"/>
</dbReference>
<gene>
    <name evidence="4" type="ORF">GPICK_14750</name>
</gene>
<dbReference type="OrthoDB" id="5395673at2"/>
<dbReference type="PANTHER" id="PTHR11527">
    <property type="entry name" value="HEAT-SHOCK PROTEIN 20 FAMILY MEMBER"/>
    <property type="match status" value="1"/>
</dbReference>
<proteinExistence type="inferred from homology"/>
<evidence type="ECO:0000313" key="4">
    <source>
        <dbReference type="EMBL" id="AJE04447.1"/>
    </source>
</evidence>
<dbReference type="EMBL" id="CP009788">
    <property type="protein sequence ID" value="AJE04447.1"/>
    <property type="molecule type" value="Genomic_DNA"/>
</dbReference>
<evidence type="ECO:0000259" key="3">
    <source>
        <dbReference type="PROSITE" id="PS01031"/>
    </source>
</evidence>
<dbReference type="PROSITE" id="PS01031">
    <property type="entry name" value="SHSP"/>
    <property type="match status" value="1"/>
</dbReference>
<feature type="domain" description="SHSP" evidence="3">
    <location>
        <begin position="35"/>
        <end position="148"/>
    </location>
</feature>
<accession>A0A0B5BDA5</accession>
<dbReference type="InterPro" id="IPR002068">
    <property type="entry name" value="A-crystallin/Hsp20_dom"/>
</dbReference>
<dbReference type="RefSeq" id="WP_039744463.1">
    <property type="nucleotide sequence ID" value="NZ_CP009788.1"/>
</dbReference>
<organism evidence="4 5">
    <name type="scientific">Geobacter pickeringii</name>
    <dbReference type="NCBI Taxonomy" id="345632"/>
    <lineage>
        <taxon>Bacteria</taxon>
        <taxon>Pseudomonadati</taxon>
        <taxon>Thermodesulfobacteriota</taxon>
        <taxon>Desulfuromonadia</taxon>
        <taxon>Geobacterales</taxon>
        <taxon>Geobacteraceae</taxon>
        <taxon>Geobacter</taxon>
    </lineage>
</organism>
<reference evidence="4 5" key="1">
    <citation type="journal article" date="2015" name="Genome Announc.">
        <title>Complete Genome of Geobacter pickeringii G13T, a Metal-Reducing Isolate from Sedimentary Kaolin Deposits.</title>
        <authorList>
            <person name="Badalamenti J.P."/>
            <person name="Bond D.R."/>
        </authorList>
    </citation>
    <scope>NUCLEOTIDE SEQUENCE [LARGE SCALE GENOMIC DNA]</scope>
    <source>
        <strain evidence="4 5">G13</strain>
    </source>
</reference>
<dbReference type="AlphaFoldDB" id="A0A0B5BDA5"/>
<dbReference type="STRING" id="345632.GPICK_14750"/>
<evidence type="ECO:0000256" key="2">
    <source>
        <dbReference type="RuleBase" id="RU003616"/>
    </source>
</evidence>
<dbReference type="KEGG" id="gpi:GPICK_14750"/>
<dbReference type="SUPFAM" id="SSF49764">
    <property type="entry name" value="HSP20-like chaperones"/>
    <property type="match status" value="1"/>
</dbReference>
<dbReference type="InterPro" id="IPR008978">
    <property type="entry name" value="HSP20-like_chaperone"/>
</dbReference>
<evidence type="ECO:0000256" key="1">
    <source>
        <dbReference type="PROSITE-ProRule" id="PRU00285"/>
    </source>
</evidence>
<name>A0A0B5BDA5_9BACT</name>